<dbReference type="GO" id="GO:0016491">
    <property type="term" value="F:oxidoreductase activity"/>
    <property type="evidence" value="ECO:0007669"/>
    <property type="project" value="UniProtKB-KW"/>
</dbReference>
<dbReference type="InterPro" id="IPR044053">
    <property type="entry name" value="AsaB-like"/>
</dbReference>
<protein>
    <recommendedName>
        <fullName evidence="5">CmcJ-like methyltransferase</fullName>
    </recommendedName>
</protein>
<dbReference type="EMBL" id="ML976977">
    <property type="protein sequence ID" value="KAF1963708.1"/>
    <property type="molecule type" value="Genomic_DNA"/>
</dbReference>
<evidence type="ECO:0000256" key="1">
    <source>
        <dbReference type="ARBA" id="ARBA00023002"/>
    </source>
</evidence>
<dbReference type="PANTHER" id="PTHR34598:SF3">
    <property type="entry name" value="OXIDOREDUCTASE AN1597"/>
    <property type="match status" value="1"/>
</dbReference>
<keyword evidence="1" id="KW-0560">Oxidoreductase</keyword>
<name>A0A6A5UFZ8_9PLEO</name>
<evidence type="ECO:0000313" key="3">
    <source>
        <dbReference type="EMBL" id="KAF1963708.1"/>
    </source>
</evidence>
<comment type="similarity">
    <text evidence="2">Belongs to the asaB hydroxylase/desaturase family.</text>
</comment>
<keyword evidence="4" id="KW-1185">Reference proteome</keyword>
<organism evidence="3 4">
    <name type="scientific">Byssothecium circinans</name>
    <dbReference type="NCBI Taxonomy" id="147558"/>
    <lineage>
        <taxon>Eukaryota</taxon>
        <taxon>Fungi</taxon>
        <taxon>Dikarya</taxon>
        <taxon>Ascomycota</taxon>
        <taxon>Pezizomycotina</taxon>
        <taxon>Dothideomycetes</taxon>
        <taxon>Pleosporomycetidae</taxon>
        <taxon>Pleosporales</taxon>
        <taxon>Massarineae</taxon>
        <taxon>Massarinaceae</taxon>
        <taxon>Byssothecium</taxon>
    </lineage>
</organism>
<sequence length="275" mass="31667">MATNNTNDANATIWYLKNLPLYSTTKPYVVNLPLHMIPPGKRTNQISVAVPNIRIRDLREVKESFDIDNSGLQYKDDIHSAMAYEDWEDPEKIMNIYVKEVGDYLKRTLGAERTILLSQNVRRRHGSFPELPRGNKDTEADQPIQGVHADFTPGRAQDLILQSFGEEATAYLFRNRRVQFIHVWRPLRGPVMDFPLALCDYRSIDVEKDLVAVDNVYPHVVSETYSVLHNPKHTWYYLSNQMPHETLLFKGFDTDNVAKCTFVGLLVTKKLIGFL</sequence>
<dbReference type="OrthoDB" id="412788at2759"/>
<dbReference type="NCBIfam" id="NF041278">
    <property type="entry name" value="CmcJ_NvfI_EfuI"/>
    <property type="match status" value="1"/>
</dbReference>
<dbReference type="PANTHER" id="PTHR34598">
    <property type="entry name" value="BLL6449 PROTEIN"/>
    <property type="match status" value="1"/>
</dbReference>
<proteinExistence type="inferred from homology"/>
<evidence type="ECO:0000313" key="4">
    <source>
        <dbReference type="Proteomes" id="UP000800035"/>
    </source>
</evidence>
<evidence type="ECO:0008006" key="5">
    <source>
        <dbReference type="Google" id="ProtNLM"/>
    </source>
</evidence>
<dbReference type="Proteomes" id="UP000800035">
    <property type="component" value="Unassembled WGS sequence"/>
</dbReference>
<reference evidence="3" key="1">
    <citation type="journal article" date="2020" name="Stud. Mycol.">
        <title>101 Dothideomycetes genomes: a test case for predicting lifestyles and emergence of pathogens.</title>
        <authorList>
            <person name="Haridas S."/>
            <person name="Albert R."/>
            <person name="Binder M."/>
            <person name="Bloem J."/>
            <person name="Labutti K."/>
            <person name="Salamov A."/>
            <person name="Andreopoulos B."/>
            <person name="Baker S."/>
            <person name="Barry K."/>
            <person name="Bills G."/>
            <person name="Bluhm B."/>
            <person name="Cannon C."/>
            <person name="Castanera R."/>
            <person name="Culley D."/>
            <person name="Daum C."/>
            <person name="Ezra D."/>
            <person name="Gonzalez J."/>
            <person name="Henrissat B."/>
            <person name="Kuo A."/>
            <person name="Liang C."/>
            <person name="Lipzen A."/>
            <person name="Lutzoni F."/>
            <person name="Magnuson J."/>
            <person name="Mondo S."/>
            <person name="Nolan M."/>
            <person name="Ohm R."/>
            <person name="Pangilinan J."/>
            <person name="Park H.-J."/>
            <person name="Ramirez L."/>
            <person name="Alfaro M."/>
            <person name="Sun H."/>
            <person name="Tritt A."/>
            <person name="Yoshinaga Y."/>
            <person name="Zwiers L.-H."/>
            <person name="Turgeon B."/>
            <person name="Goodwin S."/>
            <person name="Spatafora J."/>
            <person name="Crous P."/>
            <person name="Grigoriev I."/>
        </authorList>
    </citation>
    <scope>NUCLEOTIDE SEQUENCE</scope>
    <source>
        <strain evidence="3">CBS 675.92</strain>
    </source>
</reference>
<accession>A0A6A5UFZ8</accession>
<dbReference type="AlphaFoldDB" id="A0A6A5UFZ8"/>
<gene>
    <name evidence="3" type="ORF">CC80DRAFT_557569</name>
</gene>
<evidence type="ECO:0000256" key="2">
    <source>
        <dbReference type="ARBA" id="ARBA00023604"/>
    </source>
</evidence>